<gene>
    <name evidence="3" type="ORF">RM445_21330</name>
</gene>
<comment type="caution">
    <text evidence="3">The sequence shown here is derived from an EMBL/GenBank/DDBJ whole genome shotgun (WGS) entry which is preliminary data.</text>
</comment>
<proteinExistence type="predicted"/>
<dbReference type="InterPro" id="IPR018961">
    <property type="entry name" value="DnaJ_homolog_subfam-C_membr-28"/>
</dbReference>
<dbReference type="Pfam" id="PF09350">
    <property type="entry name" value="DJC28_CD"/>
    <property type="match status" value="1"/>
</dbReference>
<feature type="compositionally biased region" description="Basic and acidic residues" evidence="1">
    <location>
        <begin position="52"/>
        <end position="62"/>
    </location>
</feature>
<feature type="region of interest" description="Disordered" evidence="1">
    <location>
        <begin position="15"/>
        <end position="40"/>
    </location>
</feature>
<sequence>MEEARRRRWYADGYCDRSDHDASAPHSVRGGRPASDQTGHETLVERQIRLAHERGDFDDLPGKGKPLPGLDGPDDEDWWVKGYLRREGLSSEPLLPTPLQLRREIERLPDTLSGLPDEQAVRGVVRELNRRIAEWVRAPVGPAVPVGPVDVDAVVARWHADRAAVADRRAAERRAADAAARADRPRRRWWRW</sequence>
<feature type="domain" description="DnaJ homologue subfamily C member 28 conserved" evidence="2">
    <location>
        <begin position="43"/>
        <end position="112"/>
    </location>
</feature>
<evidence type="ECO:0000256" key="1">
    <source>
        <dbReference type="SAM" id="MobiDB-lite"/>
    </source>
</evidence>
<accession>A0ABU2NDQ8</accession>
<organism evidence="3 4">
    <name type="scientific">Pseudonocardia charpentierae</name>
    <dbReference type="NCBI Taxonomy" id="3075545"/>
    <lineage>
        <taxon>Bacteria</taxon>
        <taxon>Bacillati</taxon>
        <taxon>Actinomycetota</taxon>
        <taxon>Actinomycetes</taxon>
        <taxon>Pseudonocardiales</taxon>
        <taxon>Pseudonocardiaceae</taxon>
        <taxon>Pseudonocardia</taxon>
    </lineage>
</organism>
<protein>
    <submittedName>
        <fullName evidence="3">DUF1992 domain-containing protein</fullName>
    </submittedName>
</protein>
<name>A0ABU2NDQ8_9PSEU</name>
<evidence type="ECO:0000313" key="3">
    <source>
        <dbReference type="EMBL" id="MDT0352076.1"/>
    </source>
</evidence>
<keyword evidence="4" id="KW-1185">Reference proteome</keyword>
<evidence type="ECO:0000259" key="2">
    <source>
        <dbReference type="Pfam" id="PF09350"/>
    </source>
</evidence>
<dbReference type="Proteomes" id="UP001183202">
    <property type="component" value="Unassembled WGS sequence"/>
</dbReference>
<evidence type="ECO:0000313" key="4">
    <source>
        <dbReference type="Proteomes" id="UP001183202"/>
    </source>
</evidence>
<dbReference type="EMBL" id="JAVREJ010000016">
    <property type="protein sequence ID" value="MDT0352076.1"/>
    <property type="molecule type" value="Genomic_DNA"/>
</dbReference>
<feature type="region of interest" description="Disordered" evidence="1">
    <location>
        <begin position="52"/>
        <end position="72"/>
    </location>
</feature>
<dbReference type="RefSeq" id="WP_311558581.1">
    <property type="nucleotide sequence ID" value="NZ_JAVREJ010000016.1"/>
</dbReference>
<reference evidence="4" key="1">
    <citation type="submission" date="2023-07" db="EMBL/GenBank/DDBJ databases">
        <title>30 novel species of actinomycetes from the DSMZ collection.</title>
        <authorList>
            <person name="Nouioui I."/>
        </authorList>
    </citation>
    <scope>NUCLEOTIDE SEQUENCE [LARGE SCALE GENOMIC DNA]</scope>
    <source>
        <strain evidence="4">DSM 45834</strain>
    </source>
</reference>